<proteinExistence type="predicted"/>
<organism evidence="2 3">
    <name type="scientific">Elsinoe australis</name>
    <dbReference type="NCBI Taxonomy" id="40998"/>
    <lineage>
        <taxon>Eukaryota</taxon>
        <taxon>Fungi</taxon>
        <taxon>Dikarya</taxon>
        <taxon>Ascomycota</taxon>
        <taxon>Pezizomycotina</taxon>
        <taxon>Dothideomycetes</taxon>
        <taxon>Dothideomycetidae</taxon>
        <taxon>Myriangiales</taxon>
        <taxon>Elsinoaceae</taxon>
        <taxon>Elsinoe</taxon>
    </lineage>
</organism>
<name>A0A4U7B9N6_9PEZI</name>
<gene>
    <name evidence="2" type="ORF">C1H76_3043</name>
</gene>
<evidence type="ECO:0000256" key="1">
    <source>
        <dbReference type="SAM" id="MobiDB-lite"/>
    </source>
</evidence>
<feature type="region of interest" description="Disordered" evidence="1">
    <location>
        <begin position="384"/>
        <end position="452"/>
    </location>
</feature>
<feature type="compositionally biased region" description="Acidic residues" evidence="1">
    <location>
        <begin position="286"/>
        <end position="298"/>
    </location>
</feature>
<protein>
    <submittedName>
        <fullName evidence="2">Uncharacterized protein</fullName>
    </submittedName>
</protein>
<evidence type="ECO:0000313" key="2">
    <source>
        <dbReference type="EMBL" id="TKX24437.1"/>
    </source>
</evidence>
<evidence type="ECO:0000313" key="3">
    <source>
        <dbReference type="Proteomes" id="UP000308133"/>
    </source>
</evidence>
<reference evidence="2 3" key="1">
    <citation type="submission" date="2018-02" db="EMBL/GenBank/DDBJ databases">
        <title>Draft genome sequences of Elsinoe sp., causing black scab on jojoba.</title>
        <authorList>
            <person name="Stodart B."/>
            <person name="Jeffress S."/>
            <person name="Ash G."/>
            <person name="Arun Chinnappa K."/>
        </authorList>
    </citation>
    <scope>NUCLEOTIDE SEQUENCE [LARGE SCALE GENOMIC DNA]</scope>
    <source>
        <strain evidence="2 3">Hillstone_2</strain>
    </source>
</reference>
<feature type="region of interest" description="Disordered" evidence="1">
    <location>
        <begin position="202"/>
        <end position="227"/>
    </location>
</feature>
<comment type="caution">
    <text evidence="2">The sequence shown here is derived from an EMBL/GenBank/DDBJ whole genome shotgun (WGS) entry which is preliminary data.</text>
</comment>
<accession>A0A4U7B9N6</accession>
<feature type="compositionally biased region" description="Basic and acidic residues" evidence="1">
    <location>
        <begin position="409"/>
        <end position="420"/>
    </location>
</feature>
<sequence length="468" mass="52176">MSFSRLGRPGIETAFHCDYTRQVGRRASWQPGELRASGHNFQLYDEDGRRIAQEMLPLSPRSGNELRLQGIRVTIGDLITDLAPEPASPGFATALRPPPMPLLGSRIVPQLRSDLSLKIPVEDFFAKVRQLVNDTRTPELMRCYQEPRQRLASGLTQMVSIAKSLMDEYTRLSLRYEAMEEERLASSDREAKRRRCEEVWETTASSAEKDAGIGTSFQSRSSPLQPEHVATPVSVLGFHRGTTPDFAGEMTSEDLSPRTARSRWNRAGNNLAHSAPGCTNEITSGNDEDEEDEEDEESVEVIGDDEHDNDHNESLFEQVDTSLHKPLAIPMAGRHPDQPTYRVTQRLDLDPMFSKLRRDLTANTTTVPATPEQMEQTFRRHATGPLGDHTLNSRGKQSLPGFLGSAHTMRREVPSEKATEIPKPGPRATSTAQAPSWLQYPGFTPRPTPAIAEATRSRIFEAVDAGRK</sequence>
<feature type="region of interest" description="Disordered" evidence="1">
    <location>
        <begin position="268"/>
        <end position="298"/>
    </location>
</feature>
<dbReference type="Proteomes" id="UP000308133">
    <property type="component" value="Unassembled WGS sequence"/>
</dbReference>
<dbReference type="EMBL" id="PTQR01000039">
    <property type="protein sequence ID" value="TKX24437.1"/>
    <property type="molecule type" value="Genomic_DNA"/>
</dbReference>
<dbReference type="AlphaFoldDB" id="A0A4U7B9N6"/>
<feature type="compositionally biased region" description="Polar residues" evidence="1">
    <location>
        <begin position="215"/>
        <end position="224"/>
    </location>
</feature>